<keyword evidence="2" id="KW-1185">Reference proteome</keyword>
<dbReference type="Proteomes" id="UP000652761">
    <property type="component" value="Unassembled WGS sequence"/>
</dbReference>
<proteinExistence type="predicted"/>
<name>A0A843TEW2_COLES</name>
<evidence type="ECO:0000313" key="1">
    <source>
        <dbReference type="EMBL" id="MQL70378.1"/>
    </source>
</evidence>
<accession>A0A843TEW2</accession>
<reference evidence="1" key="1">
    <citation type="submission" date="2017-07" db="EMBL/GenBank/DDBJ databases">
        <title>Taro Niue Genome Assembly and Annotation.</title>
        <authorList>
            <person name="Atibalentja N."/>
            <person name="Keating K."/>
            <person name="Fields C.J."/>
        </authorList>
    </citation>
    <scope>NUCLEOTIDE SEQUENCE</scope>
    <source>
        <strain evidence="1">Niue_2</strain>
        <tissue evidence="1">Leaf</tissue>
    </source>
</reference>
<comment type="caution">
    <text evidence="1">The sequence shown here is derived from an EMBL/GenBank/DDBJ whole genome shotgun (WGS) entry which is preliminary data.</text>
</comment>
<protein>
    <submittedName>
        <fullName evidence="1">Uncharacterized protein</fullName>
    </submittedName>
</protein>
<dbReference type="AlphaFoldDB" id="A0A843TEW2"/>
<organism evidence="1 2">
    <name type="scientific">Colocasia esculenta</name>
    <name type="common">Wild taro</name>
    <name type="synonym">Arum esculentum</name>
    <dbReference type="NCBI Taxonomy" id="4460"/>
    <lineage>
        <taxon>Eukaryota</taxon>
        <taxon>Viridiplantae</taxon>
        <taxon>Streptophyta</taxon>
        <taxon>Embryophyta</taxon>
        <taxon>Tracheophyta</taxon>
        <taxon>Spermatophyta</taxon>
        <taxon>Magnoliopsida</taxon>
        <taxon>Liliopsida</taxon>
        <taxon>Araceae</taxon>
        <taxon>Aroideae</taxon>
        <taxon>Colocasieae</taxon>
        <taxon>Colocasia</taxon>
    </lineage>
</organism>
<gene>
    <name evidence="1" type="ORF">Taro_002701</name>
</gene>
<sequence length="151" mass="16554">MDLEKYHVEKIKALENLMPPGSLGLPSTSLMPPGSFGLPNTSLMSPGSFDLPSTSLMPPGSLVVSSIATVHMMHLAADCLWCLFSYLISVVVQYSDENHPQEVGEFDHRMKISKASRHDKIAIPGMIPNNLRSETMQGVVLFAIRRYLAIG</sequence>
<dbReference type="EMBL" id="NMUH01000066">
    <property type="protein sequence ID" value="MQL70378.1"/>
    <property type="molecule type" value="Genomic_DNA"/>
</dbReference>
<evidence type="ECO:0000313" key="2">
    <source>
        <dbReference type="Proteomes" id="UP000652761"/>
    </source>
</evidence>